<protein>
    <submittedName>
        <fullName evidence="2">Uncharacterized protein</fullName>
    </submittedName>
</protein>
<keyword evidence="3" id="KW-1185">Reference proteome</keyword>
<gene>
    <name evidence="2" type="ORF">HAX54_022643</name>
</gene>
<feature type="compositionally biased region" description="Basic residues" evidence="1">
    <location>
        <begin position="65"/>
        <end position="82"/>
    </location>
</feature>
<evidence type="ECO:0000256" key="1">
    <source>
        <dbReference type="SAM" id="MobiDB-lite"/>
    </source>
</evidence>
<feature type="non-terminal residue" evidence="2">
    <location>
        <position position="1"/>
    </location>
</feature>
<proteinExistence type="predicted"/>
<organism evidence="2 3">
    <name type="scientific">Datura stramonium</name>
    <name type="common">Jimsonweed</name>
    <name type="synonym">Common thornapple</name>
    <dbReference type="NCBI Taxonomy" id="4076"/>
    <lineage>
        <taxon>Eukaryota</taxon>
        <taxon>Viridiplantae</taxon>
        <taxon>Streptophyta</taxon>
        <taxon>Embryophyta</taxon>
        <taxon>Tracheophyta</taxon>
        <taxon>Spermatophyta</taxon>
        <taxon>Magnoliopsida</taxon>
        <taxon>eudicotyledons</taxon>
        <taxon>Gunneridae</taxon>
        <taxon>Pentapetalae</taxon>
        <taxon>asterids</taxon>
        <taxon>lamiids</taxon>
        <taxon>Solanales</taxon>
        <taxon>Solanaceae</taxon>
        <taxon>Solanoideae</taxon>
        <taxon>Datureae</taxon>
        <taxon>Datura</taxon>
    </lineage>
</organism>
<feature type="compositionally biased region" description="Polar residues" evidence="1">
    <location>
        <begin position="83"/>
        <end position="93"/>
    </location>
</feature>
<comment type="caution">
    <text evidence="2">The sequence shown here is derived from an EMBL/GenBank/DDBJ whole genome shotgun (WGS) entry which is preliminary data.</text>
</comment>
<sequence length="93" mass="10533">DTHRYLEDKRPLSLPLSSLTEMFEWRTLNRHANSSTLFSRRSSLGKVTQLEDEGPSCVCDSRRPIGTRKSKGHSVHPYRVRLKSSSGELSSGM</sequence>
<dbReference type="Proteomes" id="UP000823775">
    <property type="component" value="Unassembled WGS sequence"/>
</dbReference>
<name>A0ABS8Y6G0_DATST</name>
<accession>A0ABS8Y6G0</accession>
<dbReference type="EMBL" id="JACEIK010027351">
    <property type="protein sequence ID" value="MCE5166617.1"/>
    <property type="molecule type" value="Genomic_DNA"/>
</dbReference>
<reference evidence="2 3" key="1">
    <citation type="journal article" date="2021" name="BMC Genomics">
        <title>Datura genome reveals duplications of psychoactive alkaloid biosynthetic genes and high mutation rate following tissue culture.</title>
        <authorList>
            <person name="Rajewski A."/>
            <person name="Carter-House D."/>
            <person name="Stajich J."/>
            <person name="Litt A."/>
        </authorList>
    </citation>
    <scope>NUCLEOTIDE SEQUENCE [LARGE SCALE GENOMIC DNA]</scope>
    <source>
        <strain evidence="2">AR-01</strain>
    </source>
</reference>
<feature type="region of interest" description="Disordered" evidence="1">
    <location>
        <begin position="62"/>
        <end position="93"/>
    </location>
</feature>
<evidence type="ECO:0000313" key="2">
    <source>
        <dbReference type="EMBL" id="MCE5166617.1"/>
    </source>
</evidence>
<evidence type="ECO:0000313" key="3">
    <source>
        <dbReference type="Proteomes" id="UP000823775"/>
    </source>
</evidence>